<dbReference type="EMBL" id="GBRH01224029">
    <property type="protein sequence ID" value="JAD73866.1"/>
    <property type="molecule type" value="Transcribed_RNA"/>
</dbReference>
<protein>
    <submittedName>
        <fullName evidence="1">Uncharacterized protein</fullName>
    </submittedName>
</protein>
<accession>A0A0A9CE48</accession>
<dbReference type="AlphaFoldDB" id="A0A0A9CE48"/>
<proteinExistence type="predicted"/>
<name>A0A0A9CE48_ARUDO</name>
<sequence length="59" mass="6962">MPRPSDKVFVDWWRRTAGKVDKELRKGVHSLIMLVAWTIWKHRNDCVFQAVQLDLATVL</sequence>
<organism evidence="1">
    <name type="scientific">Arundo donax</name>
    <name type="common">Giant reed</name>
    <name type="synonym">Donax arundinaceus</name>
    <dbReference type="NCBI Taxonomy" id="35708"/>
    <lineage>
        <taxon>Eukaryota</taxon>
        <taxon>Viridiplantae</taxon>
        <taxon>Streptophyta</taxon>
        <taxon>Embryophyta</taxon>
        <taxon>Tracheophyta</taxon>
        <taxon>Spermatophyta</taxon>
        <taxon>Magnoliopsida</taxon>
        <taxon>Liliopsida</taxon>
        <taxon>Poales</taxon>
        <taxon>Poaceae</taxon>
        <taxon>PACMAD clade</taxon>
        <taxon>Arundinoideae</taxon>
        <taxon>Arundineae</taxon>
        <taxon>Arundo</taxon>
    </lineage>
</organism>
<reference evidence="1" key="2">
    <citation type="journal article" date="2015" name="Data Brief">
        <title>Shoot transcriptome of the giant reed, Arundo donax.</title>
        <authorList>
            <person name="Barrero R.A."/>
            <person name="Guerrero F.D."/>
            <person name="Moolhuijzen P."/>
            <person name="Goolsby J.A."/>
            <person name="Tidwell J."/>
            <person name="Bellgard S.E."/>
            <person name="Bellgard M.I."/>
        </authorList>
    </citation>
    <scope>NUCLEOTIDE SEQUENCE</scope>
    <source>
        <tissue evidence="1">Shoot tissue taken approximately 20 cm above the soil surface</tissue>
    </source>
</reference>
<evidence type="ECO:0000313" key="1">
    <source>
        <dbReference type="EMBL" id="JAD73866.1"/>
    </source>
</evidence>
<reference evidence="1" key="1">
    <citation type="submission" date="2014-09" db="EMBL/GenBank/DDBJ databases">
        <authorList>
            <person name="Magalhaes I.L.F."/>
            <person name="Oliveira U."/>
            <person name="Santos F.R."/>
            <person name="Vidigal T.H.D.A."/>
            <person name="Brescovit A.D."/>
            <person name="Santos A.J."/>
        </authorList>
    </citation>
    <scope>NUCLEOTIDE SEQUENCE</scope>
    <source>
        <tissue evidence="1">Shoot tissue taken approximately 20 cm above the soil surface</tissue>
    </source>
</reference>